<dbReference type="InterPro" id="IPR001647">
    <property type="entry name" value="HTH_TetR"/>
</dbReference>
<dbReference type="GO" id="GO:0000976">
    <property type="term" value="F:transcription cis-regulatory region binding"/>
    <property type="evidence" value="ECO:0007669"/>
    <property type="project" value="TreeGrafter"/>
</dbReference>
<feature type="domain" description="HTH tetR-type" evidence="5">
    <location>
        <begin position="17"/>
        <end position="77"/>
    </location>
</feature>
<keyword evidence="3" id="KW-0804">Transcription</keyword>
<keyword evidence="2 4" id="KW-0238">DNA-binding</keyword>
<dbReference type="PRINTS" id="PR00455">
    <property type="entry name" value="HTHTETR"/>
</dbReference>
<dbReference type="PROSITE" id="PS01081">
    <property type="entry name" value="HTH_TETR_1"/>
    <property type="match status" value="1"/>
</dbReference>
<dbReference type="PANTHER" id="PTHR30055:SF234">
    <property type="entry name" value="HTH-TYPE TRANSCRIPTIONAL REGULATOR BETI"/>
    <property type="match status" value="1"/>
</dbReference>
<dbReference type="Gene3D" id="1.10.357.10">
    <property type="entry name" value="Tetracycline Repressor, domain 2"/>
    <property type="match status" value="1"/>
</dbReference>
<dbReference type="InterPro" id="IPR050109">
    <property type="entry name" value="HTH-type_TetR-like_transc_reg"/>
</dbReference>
<dbReference type="PANTHER" id="PTHR30055">
    <property type="entry name" value="HTH-TYPE TRANSCRIPTIONAL REGULATOR RUTR"/>
    <property type="match status" value="1"/>
</dbReference>
<sequence length="225" mass="25712">MTERETDCPGLRERKRRETRLRIEDCATELILDRGFHDVTLEEICEKAGISRRTFFNYFNSKDEVAAGTGVPPLSRDDLDTFATTDSDNVVRDILRYIGDCIDSDPDRSLRYSPDRETSMKVRARRRRIVNETPELMISGMRRFDQLAGSVLDTIRRQLTGFPDNRKATDLTVDQEALLLTSVIRQVLVAGPLVYGTEDDTRTETLNRTGRQLTRLAAAYSDGWD</sequence>
<evidence type="ECO:0000256" key="1">
    <source>
        <dbReference type="ARBA" id="ARBA00023015"/>
    </source>
</evidence>
<gene>
    <name evidence="6" type="ORF">DIW82_03955</name>
</gene>
<evidence type="ECO:0000259" key="5">
    <source>
        <dbReference type="PROSITE" id="PS50977"/>
    </source>
</evidence>
<protein>
    <submittedName>
        <fullName evidence="6">TetR family transcriptional regulator</fullName>
    </submittedName>
</protein>
<evidence type="ECO:0000313" key="7">
    <source>
        <dbReference type="Proteomes" id="UP000261739"/>
    </source>
</evidence>
<accession>A0A3D4SXD9</accession>
<feature type="DNA-binding region" description="H-T-H motif" evidence="4">
    <location>
        <begin position="40"/>
        <end position="59"/>
    </location>
</feature>
<comment type="caution">
    <text evidence="6">The sequence shown here is derived from an EMBL/GenBank/DDBJ whole genome shotgun (WGS) entry which is preliminary data.</text>
</comment>
<reference evidence="6 7" key="1">
    <citation type="journal article" date="2018" name="Nat. Biotechnol.">
        <title>A standardized bacterial taxonomy based on genome phylogeny substantially revises the tree of life.</title>
        <authorList>
            <person name="Parks D.H."/>
            <person name="Chuvochina M."/>
            <person name="Waite D.W."/>
            <person name="Rinke C."/>
            <person name="Skarshewski A."/>
            <person name="Chaumeil P.A."/>
            <person name="Hugenholtz P."/>
        </authorList>
    </citation>
    <scope>NUCLEOTIDE SEQUENCE [LARGE SCALE GENOMIC DNA]</scope>
    <source>
        <strain evidence="6">UBA11247</strain>
    </source>
</reference>
<dbReference type="PROSITE" id="PS50977">
    <property type="entry name" value="HTH_TETR_2"/>
    <property type="match status" value="1"/>
</dbReference>
<dbReference type="InterPro" id="IPR023772">
    <property type="entry name" value="DNA-bd_HTH_TetR-type_CS"/>
</dbReference>
<keyword evidence="1" id="KW-0805">Transcription regulation</keyword>
<name>A0A3D4SXD9_9CORY</name>
<evidence type="ECO:0000256" key="3">
    <source>
        <dbReference type="ARBA" id="ARBA00023163"/>
    </source>
</evidence>
<dbReference type="STRING" id="863239.GCA_000213935_02240"/>
<evidence type="ECO:0000256" key="4">
    <source>
        <dbReference type="PROSITE-ProRule" id="PRU00335"/>
    </source>
</evidence>
<dbReference type="InterPro" id="IPR009057">
    <property type="entry name" value="Homeodomain-like_sf"/>
</dbReference>
<dbReference type="Pfam" id="PF00440">
    <property type="entry name" value="TetR_N"/>
    <property type="match status" value="1"/>
</dbReference>
<dbReference type="RefSeq" id="WP_010119356.1">
    <property type="nucleotide sequence ID" value="NZ_DAITTW010000158.1"/>
</dbReference>
<dbReference type="Proteomes" id="UP000261739">
    <property type="component" value="Unassembled WGS sequence"/>
</dbReference>
<dbReference type="SUPFAM" id="SSF46689">
    <property type="entry name" value="Homeodomain-like"/>
    <property type="match status" value="1"/>
</dbReference>
<dbReference type="GO" id="GO:0003700">
    <property type="term" value="F:DNA-binding transcription factor activity"/>
    <property type="evidence" value="ECO:0007669"/>
    <property type="project" value="TreeGrafter"/>
</dbReference>
<proteinExistence type="predicted"/>
<evidence type="ECO:0000256" key="2">
    <source>
        <dbReference type="ARBA" id="ARBA00023125"/>
    </source>
</evidence>
<evidence type="ECO:0000313" key="6">
    <source>
        <dbReference type="EMBL" id="HCT13958.1"/>
    </source>
</evidence>
<dbReference type="EMBL" id="DQID01000109">
    <property type="protein sequence ID" value="HCT13958.1"/>
    <property type="molecule type" value="Genomic_DNA"/>
</dbReference>
<dbReference type="AlphaFoldDB" id="A0A3D4SXD9"/>
<organism evidence="6 7">
    <name type="scientific">Corynebacterium nuruki</name>
    <dbReference type="NCBI Taxonomy" id="1032851"/>
    <lineage>
        <taxon>Bacteria</taxon>
        <taxon>Bacillati</taxon>
        <taxon>Actinomycetota</taxon>
        <taxon>Actinomycetes</taxon>
        <taxon>Mycobacteriales</taxon>
        <taxon>Corynebacteriaceae</taxon>
        <taxon>Corynebacterium</taxon>
    </lineage>
</organism>